<evidence type="ECO:0000313" key="3">
    <source>
        <dbReference type="Proteomes" id="UP000317429"/>
    </source>
</evidence>
<proteinExistence type="predicted"/>
<organism evidence="2 3">
    <name type="scientific">Pirellulimonas nuda</name>
    <dbReference type="NCBI Taxonomy" id="2528009"/>
    <lineage>
        <taxon>Bacteria</taxon>
        <taxon>Pseudomonadati</taxon>
        <taxon>Planctomycetota</taxon>
        <taxon>Planctomycetia</taxon>
        <taxon>Pirellulales</taxon>
        <taxon>Lacipirellulaceae</taxon>
        <taxon>Pirellulimonas</taxon>
    </lineage>
</organism>
<gene>
    <name evidence="2" type="ORF">Pla175_40500</name>
</gene>
<keyword evidence="1" id="KW-0732">Signal</keyword>
<name>A0A518DGN9_9BACT</name>
<dbReference type="RefSeq" id="WP_145289545.1">
    <property type="nucleotide sequence ID" value="NZ_CP036291.1"/>
</dbReference>
<dbReference type="EMBL" id="CP036291">
    <property type="protein sequence ID" value="QDU90641.1"/>
    <property type="molecule type" value="Genomic_DNA"/>
</dbReference>
<sequence length="217" mass="22827" precursor="true">MTKPAPLRHALACFLLATTPLAAFAVETETEPAAAPAAAKPAPAKRAEPQTIALAEGALAIKAPAAWKQVEPRNRIIEVELVVPPPADDQALAELEPARLTVMPAGGSVEQNIARWIGQFRGAGGGAVREQAKIEELEVRGMQVHTVEIAGTYLDAPRGPFGPTEEKPEHRLLGAIVLSKDAGNYFIKMTGPDAVVAAARPEFVELVGSITKQKPAG</sequence>
<evidence type="ECO:0008006" key="4">
    <source>
        <dbReference type="Google" id="ProtNLM"/>
    </source>
</evidence>
<evidence type="ECO:0000313" key="2">
    <source>
        <dbReference type="EMBL" id="QDU90641.1"/>
    </source>
</evidence>
<protein>
    <recommendedName>
        <fullName evidence="4">PsbP C-terminal domain-containing protein</fullName>
    </recommendedName>
</protein>
<dbReference type="OrthoDB" id="5764172at2"/>
<dbReference type="KEGG" id="pnd:Pla175_40500"/>
<feature type="chain" id="PRO_5021824259" description="PsbP C-terminal domain-containing protein" evidence="1">
    <location>
        <begin position="26"/>
        <end position="217"/>
    </location>
</feature>
<feature type="signal peptide" evidence="1">
    <location>
        <begin position="1"/>
        <end position="25"/>
    </location>
</feature>
<dbReference type="Proteomes" id="UP000317429">
    <property type="component" value="Chromosome"/>
</dbReference>
<dbReference type="AlphaFoldDB" id="A0A518DGN9"/>
<reference evidence="2 3" key="1">
    <citation type="submission" date="2019-02" db="EMBL/GenBank/DDBJ databases">
        <title>Deep-cultivation of Planctomycetes and their phenomic and genomic characterization uncovers novel biology.</title>
        <authorList>
            <person name="Wiegand S."/>
            <person name="Jogler M."/>
            <person name="Boedeker C."/>
            <person name="Pinto D."/>
            <person name="Vollmers J."/>
            <person name="Rivas-Marin E."/>
            <person name="Kohn T."/>
            <person name="Peeters S.H."/>
            <person name="Heuer A."/>
            <person name="Rast P."/>
            <person name="Oberbeckmann S."/>
            <person name="Bunk B."/>
            <person name="Jeske O."/>
            <person name="Meyerdierks A."/>
            <person name="Storesund J.E."/>
            <person name="Kallscheuer N."/>
            <person name="Luecker S."/>
            <person name="Lage O.M."/>
            <person name="Pohl T."/>
            <person name="Merkel B.J."/>
            <person name="Hornburger P."/>
            <person name="Mueller R.-W."/>
            <person name="Bruemmer F."/>
            <person name="Labrenz M."/>
            <person name="Spormann A.M."/>
            <person name="Op den Camp H."/>
            <person name="Overmann J."/>
            <person name="Amann R."/>
            <person name="Jetten M.S.M."/>
            <person name="Mascher T."/>
            <person name="Medema M.H."/>
            <person name="Devos D.P."/>
            <person name="Kaster A.-K."/>
            <person name="Ovreas L."/>
            <person name="Rohde M."/>
            <person name="Galperin M.Y."/>
            <person name="Jogler C."/>
        </authorList>
    </citation>
    <scope>NUCLEOTIDE SEQUENCE [LARGE SCALE GENOMIC DNA]</scope>
    <source>
        <strain evidence="2 3">Pla175</strain>
    </source>
</reference>
<keyword evidence="3" id="KW-1185">Reference proteome</keyword>
<evidence type="ECO:0000256" key="1">
    <source>
        <dbReference type="SAM" id="SignalP"/>
    </source>
</evidence>
<accession>A0A518DGN9</accession>